<accession>A0A9Q3BPM0</accession>
<dbReference type="Proteomes" id="UP000765509">
    <property type="component" value="Unassembled WGS sequence"/>
</dbReference>
<proteinExistence type="predicted"/>
<sequence>MILLGQPGANSETLEKGIALRPTIGSQTMPEDYGVASRRVEDLDWKLLLMNPQALMPPLATPIFLGQYWRTHSPQGHPIGVAPEVHILITRKDGRLGKLKENLVVQYEVDTDAEGSDELHGEELELTTPIPKKEFSPPDYPQSKPLPPSMKLPGPPATSTSN</sequence>
<keyword evidence="3" id="KW-1185">Reference proteome</keyword>
<evidence type="ECO:0000256" key="1">
    <source>
        <dbReference type="SAM" id="MobiDB-lite"/>
    </source>
</evidence>
<protein>
    <submittedName>
        <fullName evidence="2">Uncharacterized protein</fullName>
    </submittedName>
</protein>
<gene>
    <name evidence="2" type="ORF">O181_008321</name>
</gene>
<evidence type="ECO:0000313" key="3">
    <source>
        <dbReference type="Proteomes" id="UP000765509"/>
    </source>
</evidence>
<dbReference type="EMBL" id="AVOT02001915">
    <property type="protein sequence ID" value="MBW0468606.1"/>
    <property type="molecule type" value="Genomic_DNA"/>
</dbReference>
<evidence type="ECO:0000313" key="2">
    <source>
        <dbReference type="EMBL" id="MBW0468606.1"/>
    </source>
</evidence>
<name>A0A9Q3BPM0_9BASI</name>
<comment type="caution">
    <text evidence="2">The sequence shown here is derived from an EMBL/GenBank/DDBJ whole genome shotgun (WGS) entry which is preliminary data.</text>
</comment>
<reference evidence="2" key="1">
    <citation type="submission" date="2021-03" db="EMBL/GenBank/DDBJ databases">
        <title>Draft genome sequence of rust myrtle Austropuccinia psidii MF-1, a brazilian biotype.</title>
        <authorList>
            <person name="Quecine M.C."/>
            <person name="Pachon D.M.R."/>
            <person name="Bonatelli M.L."/>
            <person name="Correr F.H."/>
            <person name="Franceschini L.M."/>
            <person name="Leite T.F."/>
            <person name="Margarido G.R.A."/>
            <person name="Almeida C.A."/>
            <person name="Ferrarezi J.A."/>
            <person name="Labate C.A."/>
        </authorList>
    </citation>
    <scope>NUCLEOTIDE SEQUENCE</scope>
    <source>
        <strain evidence="2">MF-1</strain>
    </source>
</reference>
<dbReference type="AlphaFoldDB" id="A0A9Q3BPM0"/>
<organism evidence="2 3">
    <name type="scientific">Austropuccinia psidii MF-1</name>
    <dbReference type="NCBI Taxonomy" id="1389203"/>
    <lineage>
        <taxon>Eukaryota</taxon>
        <taxon>Fungi</taxon>
        <taxon>Dikarya</taxon>
        <taxon>Basidiomycota</taxon>
        <taxon>Pucciniomycotina</taxon>
        <taxon>Pucciniomycetes</taxon>
        <taxon>Pucciniales</taxon>
        <taxon>Sphaerophragmiaceae</taxon>
        <taxon>Austropuccinia</taxon>
    </lineage>
</organism>
<feature type="region of interest" description="Disordered" evidence="1">
    <location>
        <begin position="113"/>
        <end position="162"/>
    </location>
</feature>
<feature type="compositionally biased region" description="Pro residues" evidence="1">
    <location>
        <begin position="138"/>
        <end position="156"/>
    </location>
</feature>